<dbReference type="GO" id="GO:0004427">
    <property type="term" value="F:inorganic diphosphate phosphatase activity"/>
    <property type="evidence" value="ECO:0007669"/>
    <property type="project" value="InterPro"/>
</dbReference>
<evidence type="ECO:0000256" key="3">
    <source>
        <dbReference type="ARBA" id="ARBA00022448"/>
    </source>
</evidence>
<protein>
    <recommendedName>
        <fullName evidence="2">H(+)-exporting diphosphatase</fullName>
        <ecNumber evidence="2">7.1.3.1</ecNumber>
    </recommendedName>
</protein>
<keyword evidence="4 11" id="KW-0812">Transmembrane</keyword>
<keyword evidence="5" id="KW-0460">Magnesium</keyword>
<reference evidence="12" key="1">
    <citation type="journal article" date="2021" name="bioRxiv">
        <title>Whole Genome Assembly and Annotation of Northern Wild Rice, Zizania palustris L., Supports a Whole Genome Duplication in the Zizania Genus.</title>
        <authorList>
            <person name="Haas M."/>
            <person name="Kono T."/>
            <person name="Macchietto M."/>
            <person name="Millas R."/>
            <person name="McGilp L."/>
            <person name="Shao M."/>
            <person name="Duquette J."/>
            <person name="Hirsch C.N."/>
            <person name="Kimball J."/>
        </authorList>
    </citation>
    <scope>NUCLEOTIDE SEQUENCE</scope>
    <source>
        <tissue evidence="12">Fresh leaf tissue</tissue>
    </source>
</reference>
<dbReference type="EC" id="7.1.3.1" evidence="2"/>
<name>A0A8J5VYI6_ZIZPA</name>
<sequence length="379" mass="40946">MTGFSCWGLFFCVAIGLWAGLIIGFVTEYYTSNAKALCKIDVADSCRTAAATNIIFAALGILITIATGLAIDAYGRISDNAGRIAEMAARALGFSPYPLPRRLLRATTPAASAGSPASRRLRPPPRTPAASARLPGLPGLPLPPPPPPASTRLPPPLLASLAVATVLWLRPSTPTGRVSSLLPPINTGSRTRLRPEEGSPRSIRLPPDPPRLAAMTTKGGAPPSPGGLTGLANGRFFTVGLVTSWYSSNISVLLLNKYLLSNYGFKKRGFRLRRRMKVYFDPSRRDHQEALRALWHATYPDQELQEDEWAFDLLYCVAFVVMDKQWLDKNASYMDFNVISCQFAALGILITIATGLAIDAYGRISDNAGRIAEMAGTSR</sequence>
<dbReference type="EMBL" id="JAAALK010000285">
    <property type="protein sequence ID" value="KAG8064519.1"/>
    <property type="molecule type" value="Genomic_DNA"/>
</dbReference>
<keyword evidence="13" id="KW-1185">Reference proteome</keyword>
<feature type="region of interest" description="Disordered" evidence="10">
    <location>
        <begin position="108"/>
        <end position="153"/>
    </location>
</feature>
<feature type="compositionally biased region" description="Low complexity" evidence="10">
    <location>
        <begin position="128"/>
        <end position="137"/>
    </location>
</feature>
<evidence type="ECO:0000256" key="7">
    <source>
        <dbReference type="ARBA" id="ARBA00022989"/>
    </source>
</evidence>
<evidence type="ECO:0000256" key="4">
    <source>
        <dbReference type="ARBA" id="ARBA00022692"/>
    </source>
</evidence>
<dbReference type="GO" id="GO:0009678">
    <property type="term" value="F:diphosphate hydrolysis-driven proton transmembrane transporter activity"/>
    <property type="evidence" value="ECO:0007669"/>
    <property type="project" value="UniProtKB-EC"/>
</dbReference>
<feature type="transmembrane region" description="Helical" evidence="11">
    <location>
        <begin position="50"/>
        <end position="71"/>
    </location>
</feature>
<evidence type="ECO:0000256" key="8">
    <source>
        <dbReference type="ARBA" id="ARBA00023065"/>
    </source>
</evidence>
<keyword evidence="9 11" id="KW-0472">Membrane</keyword>
<dbReference type="Proteomes" id="UP000729402">
    <property type="component" value="Unassembled WGS sequence"/>
</dbReference>
<dbReference type="AlphaFoldDB" id="A0A8J5VYI6"/>
<feature type="compositionally biased region" description="Low complexity" evidence="10">
    <location>
        <begin position="108"/>
        <end position="118"/>
    </location>
</feature>
<keyword evidence="6" id="KW-1278">Translocase</keyword>
<dbReference type="GO" id="GO:0012505">
    <property type="term" value="C:endomembrane system"/>
    <property type="evidence" value="ECO:0007669"/>
    <property type="project" value="UniProtKB-SubCell"/>
</dbReference>
<evidence type="ECO:0000313" key="13">
    <source>
        <dbReference type="Proteomes" id="UP000729402"/>
    </source>
</evidence>
<dbReference type="PANTHER" id="PTHR31998">
    <property type="entry name" value="K(+)-INSENSITIVE PYROPHOSPHATE-ENERGIZED PROTON PUMP"/>
    <property type="match status" value="1"/>
</dbReference>
<evidence type="ECO:0000256" key="1">
    <source>
        <dbReference type="ARBA" id="ARBA00004127"/>
    </source>
</evidence>
<evidence type="ECO:0000256" key="5">
    <source>
        <dbReference type="ARBA" id="ARBA00022842"/>
    </source>
</evidence>
<dbReference type="Pfam" id="PF03030">
    <property type="entry name" value="H_PPase"/>
    <property type="match status" value="2"/>
</dbReference>
<evidence type="ECO:0000256" key="11">
    <source>
        <dbReference type="SAM" id="Phobius"/>
    </source>
</evidence>
<accession>A0A8J5VYI6</accession>
<dbReference type="GO" id="GO:0016020">
    <property type="term" value="C:membrane"/>
    <property type="evidence" value="ECO:0007669"/>
    <property type="project" value="InterPro"/>
</dbReference>
<feature type="transmembrane region" description="Helical" evidence="11">
    <location>
        <begin position="7"/>
        <end position="30"/>
    </location>
</feature>
<keyword evidence="3" id="KW-0813">Transport</keyword>
<evidence type="ECO:0000256" key="2">
    <source>
        <dbReference type="ARBA" id="ARBA00013242"/>
    </source>
</evidence>
<dbReference type="InterPro" id="IPR004131">
    <property type="entry name" value="PPase-energised_H-pump"/>
</dbReference>
<evidence type="ECO:0000256" key="6">
    <source>
        <dbReference type="ARBA" id="ARBA00022967"/>
    </source>
</evidence>
<feature type="transmembrane region" description="Helical" evidence="11">
    <location>
        <begin position="336"/>
        <end position="358"/>
    </location>
</feature>
<keyword evidence="7 11" id="KW-1133">Transmembrane helix</keyword>
<comment type="caution">
    <text evidence="12">The sequence shown here is derived from an EMBL/GenBank/DDBJ whole genome shotgun (WGS) entry which is preliminary data.</text>
</comment>
<evidence type="ECO:0000256" key="9">
    <source>
        <dbReference type="ARBA" id="ARBA00023136"/>
    </source>
</evidence>
<gene>
    <name evidence="12" type="ORF">GUJ93_ZPchr0004g40252</name>
</gene>
<reference evidence="12" key="2">
    <citation type="submission" date="2021-02" db="EMBL/GenBank/DDBJ databases">
        <authorList>
            <person name="Kimball J.A."/>
            <person name="Haas M.W."/>
            <person name="Macchietto M."/>
            <person name="Kono T."/>
            <person name="Duquette J."/>
            <person name="Shao M."/>
        </authorList>
    </citation>
    <scope>NUCLEOTIDE SEQUENCE</scope>
    <source>
        <tissue evidence="12">Fresh leaf tissue</tissue>
    </source>
</reference>
<evidence type="ECO:0000256" key="10">
    <source>
        <dbReference type="SAM" id="MobiDB-lite"/>
    </source>
</evidence>
<feature type="compositionally biased region" description="Pro residues" evidence="10">
    <location>
        <begin position="138"/>
        <end position="153"/>
    </location>
</feature>
<organism evidence="12 13">
    <name type="scientific">Zizania palustris</name>
    <name type="common">Northern wild rice</name>
    <dbReference type="NCBI Taxonomy" id="103762"/>
    <lineage>
        <taxon>Eukaryota</taxon>
        <taxon>Viridiplantae</taxon>
        <taxon>Streptophyta</taxon>
        <taxon>Embryophyta</taxon>
        <taxon>Tracheophyta</taxon>
        <taxon>Spermatophyta</taxon>
        <taxon>Magnoliopsida</taxon>
        <taxon>Liliopsida</taxon>
        <taxon>Poales</taxon>
        <taxon>Poaceae</taxon>
        <taxon>BOP clade</taxon>
        <taxon>Oryzoideae</taxon>
        <taxon>Oryzeae</taxon>
        <taxon>Zizaniinae</taxon>
        <taxon>Zizania</taxon>
    </lineage>
</organism>
<proteinExistence type="predicted"/>
<evidence type="ECO:0000313" key="12">
    <source>
        <dbReference type="EMBL" id="KAG8064519.1"/>
    </source>
</evidence>
<keyword evidence="8" id="KW-0406">Ion transport</keyword>
<feature type="region of interest" description="Disordered" evidence="10">
    <location>
        <begin position="178"/>
        <end position="209"/>
    </location>
</feature>
<comment type="subcellular location">
    <subcellularLocation>
        <location evidence="1">Endomembrane system</location>
        <topology evidence="1">Multi-pass membrane protein</topology>
    </subcellularLocation>
</comment>
<dbReference type="OrthoDB" id="67155at2759"/>